<feature type="transmembrane region" description="Helical" evidence="1">
    <location>
        <begin position="90"/>
        <end position="112"/>
    </location>
</feature>
<dbReference type="AlphaFoldDB" id="A0A2M7TIH7"/>
<organism evidence="2 3">
    <name type="scientific">candidate division WWE3 bacterium CG_4_10_14_0_2_um_filter_41_14</name>
    <dbReference type="NCBI Taxonomy" id="1975072"/>
    <lineage>
        <taxon>Bacteria</taxon>
        <taxon>Katanobacteria</taxon>
    </lineage>
</organism>
<dbReference type="Proteomes" id="UP000228920">
    <property type="component" value="Unassembled WGS sequence"/>
</dbReference>
<protein>
    <submittedName>
        <fullName evidence="2">Uncharacterized protein</fullName>
    </submittedName>
</protein>
<reference evidence="3" key="1">
    <citation type="submission" date="2017-09" db="EMBL/GenBank/DDBJ databases">
        <title>Depth-based differentiation of microbial function through sediment-hosted aquifers and enrichment of novel symbionts in the deep terrestrial subsurface.</title>
        <authorList>
            <person name="Probst A.J."/>
            <person name="Ladd B."/>
            <person name="Jarett J.K."/>
            <person name="Geller-Mcgrath D.E."/>
            <person name="Sieber C.M.K."/>
            <person name="Emerson J.B."/>
            <person name="Anantharaman K."/>
            <person name="Thomas B.C."/>
            <person name="Malmstrom R."/>
            <person name="Stieglmeier M."/>
            <person name="Klingl A."/>
            <person name="Woyke T."/>
            <person name="Ryan C.M."/>
            <person name="Banfield J.F."/>
        </authorList>
    </citation>
    <scope>NUCLEOTIDE SEQUENCE [LARGE SCALE GENOMIC DNA]</scope>
</reference>
<evidence type="ECO:0000313" key="2">
    <source>
        <dbReference type="EMBL" id="PIZ46178.1"/>
    </source>
</evidence>
<gene>
    <name evidence="2" type="ORF">COY32_03810</name>
</gene>
<keyword evidence="1" id="KW-1133">Transmembrane helix</keyword>
<evidence type="ECO:0000313" key="3">
    <source>
        <dbReference type="Proteomes" id="UP000228920"/>
    </source>
</evidence>
<proteinExistence type="predicted"/>
<evidence type="ECO:0000256" key="1">
    <source>
        <dbReference type="SAM" id="Phobius"/>
    </source>
</evidence>
<name>A0A2M7TIH7_UNCKA</name>
<keyword evidence="1" id="KW-0812">Transmembrane</keyword>
<dbReference type="EMBL" id="PFNL01000110">
    <property type="protein sequence ID" value="PIZ46178.1"/>
    <property type="molecule type" value="Genomic_DNA"/>
</dbReference>
<feature type="transmembrane region" description="Helical" evidence="1">
    <location>
        <begin position="48"/>
        <end position="69"/>
    </location>
</feature>
<feature type="transmembrane region" description="Helical" evidence="1">
    <location>
        <begin position="7"/>
        <end position="28"/>
    </location>
</feature>
<keyword evidence="1" id="KW-0472">Membrane</keyword>
<comment type="caution">
    <text evidence="2">The sequence shown here is derived from an EMBL/GenBank/DDBJ whole genome shotgun (WGS) entry which is preliminary data.</text>
</comment>
<accession>A0A2M7TIH7</accession>
<sequence>MKNVLFILMSLLIFGLSYLIVALLTFMVSDMFAPTPTTTNPILTFAPYLTSATWTAFLAPFSLIISYPLSFRLGRFLMAKRGWVLANLTTLLYITLFIYLTPSFVLLLLHFVS</sequence>